<name>A0A146KK47_9EUKA</name>
<dbReference type="AlphaFoldDB" id="A0A146KK47"/>
<organism evidence="1">
    <name type="scientific">Trepomonas sp. PC1</name>
    <dbReference type="NCBI Taxonomy" id="1076344"/>
    <lineage>
        <taxon>Eukaryota</taxon>
        <taxon>Metamonada</taxon>
        <taxon>Diplomonadida</taxon>
        <taxon>Hexamitidae</taxon>
        <taxon>Hexamitinae</taxon>
        <taxon>Trepomonas</taxon>
    </lineage>
</organism>
<dbReference type="EMBL" id="GDID01000795">
    <property type="protein sequence ID" value="JAP95811.1"/>
    <property type="molecule type" value="Transcribed_RNA"/>
</dbReference>
<reference evidence="1" key="1">
    <citation type="submission" date="2015-07" db="EMBL/GenBank/DDBJ databases">
        <title>Adaptation to a free-living lifestyle via gene acquisitions in the diplomonad Trepomonas sp. PC1.</title>
        <authorList>
            <person name="Xu F."/>
            <person name="Jerlstrom-Hultqvist J."/>
            <person name="Kolisko M."/>
            <person name="Simpson A.G.B."/>
            <person name="Roger A.J."/>
            <person name="Svard S.G."/>
            <person name="Andersson J.O."/>
        </authorList>
    </citation>
    <scope>NUCLEOTIDE SEQUENCE</scope>
    <source>
        <strain evidence="1">PC1</strain>
    </source>
</reference>
<evidence type="ECO:0000313" key="1">
    <source>
        <dbReference type="EMBL" id="JAP95811.1"/>
    </source>
</evidence>
<accession>A0A146KK47</accession>
<sequence length="79" mass="9157">HHFNQNPVQIQKIKIGMCSEVFAVQLPENSYIFKFNDDREPLIGSDENTPIFKSLQIVVPEIIISDYSKTLCKTNYQIQ</sequence>
<protein>
    <submittedName>
        <fullName evidence="1">Uncharacterized protein</fullName>
    </submittedName>
</protein>
<gene>
    <name evidence="1" type="ORF">TPC1_11061</name>
</gene>
<feature type="non-terminal residue" evidence="1">
    <location>
        <position position="1"/>
    </location>
</feature>
<feature type="non-terminal residue" evidence="1">
    <location>
        <position position="79"/>
    </location>
</feature>
<proteinExistence type="predicted"/>